<keyword evidence="6 11" id="KW-0865">Zymogen</keyword>
<sequence>MTNRPIPARLLAGFCLFWFAAVAPAQQAGRDNPEEGTGTTRQQAIFARDFMVVAAHPLAAQAGYNVLHKGGSAIDAAVAVQAMLTLVEPQSSGIGGGAFILHHDGSKLISYDGRETAPAAASPALFLGRNGKPDPWIKAVVGGRSVGVPGVLKALSLAHQRYGKLPWSALFDDTIRASEEGFRVSPRFAALVAAEFNPGLKQLAPAKDYFYPGGKPVKAGELLKNPELAATLRLIARQGVDAFYMGPLAEAMVAAVKNSKIAPGTLALADLAGYRVKERPAVCAPYRGYSVCSMAPPSSGGIAVLQQLKLLEPFELAFDGRPALSTLHLITQASRLAYADRDRYIADSDFVEVPVAGLMDAGYIADRRRLISRSKDMGKAQPGQLQNLARADGEVYELPSTSHVSIVDRHGNALSMTSSIEMAYGSTVMTRGFLLNNQLTDFALSPTRDGKPVANRVEPGKRPRSSMAPVMVLRDGRPTLILGSPGGSNIINYVTQTLLGVIDWKLDIQQAIAMPKISNRNGKTALEKSTYMEDYRARLEAMGHTIQVRDLNSGMHAIQRVEGGWLGGADHRREGKAMGR</sequence>
<dbReference type="Proteomes" id="UP000319732">
    <property type="component" value="Unassembled WGS sequence"/>
</dbReference>
<dbReference type="Pfam" id="PF01019">
    <property type="entry name" value="G_glu_transpept"/>
    <property type="match status" value="1"/>
</dbReference>
<dbReference type="InterPro" id="IPR043137">
    <property type="entry name" value="GGT_ssub_C"/>
</dbReference>
<feature type="active site" description="Nucleophile" evidence="9">
    <location>
        <position position="401"/>
    </location>
</feature>
<dbReference type="Gene3D" id="3.60.20.40">
    <property type="match status" value="1"/>
</dbReference>
<comment type="caution">
    <text evidence="14">The sequence shown here is derived from an EMBL/GenBank/DDBJ whole genome shotgun (WGS) entry which is preliminary data.</text>
</comment>
<evidence type="ECO:0000256" key="2">
    <source>
        <dbReference type="ARBA" id="ARBA00001089"/>
    </source>
</evidence>
<dbReference type="InterPro" id="IPR051792">
    <property type="entry name" value="GGT_bact"/>
</dbReference>
<dbReference type="PANTHER" id="PTHR43199">
    <property type="entry name" value="GLUTATHIONE HYDROLASE"/>
    <property type="match status" value="1"/>
</dbReference>
<dbReference type="GO" id="GO:0036374">
    <property type="term" value="F:glutathione hydrolase activity"/>
    <property type="evidence" value="ECO:0007669"/>
    <property type="project" value="UniProtKB-UniRule"/>
</dbReference>
<comment type="PTM">
    <text evidence="11">Cleaved by autocatalysis into a large and a small subunit.</text>
</comment>
<keyword evidence="5 11" id="KW-0378">Hydrolase</keyword>
<evidence type="ECO:0000256" key="3">
    <source>
        <dbReference type="ARBA" id="ARBA00009381"/>
    </source>
</evidence>
<dbReference type="GO" id="GO:0006750">
    <property type="term" value="P:glutathione biosynthetic process"/>
    <property type="evidence" value="ECO:0007669"/>
    <property type="project" value="UniProtKB-KW"/>
</dbReference>
<comment type="similarity">
    <text evidence="3 11">Belongs to the gamma-glutamyltransferase family.</text>
</comment>
<keyword evidence="11" id="KW-0317">Glutathione biosynthesis</keyword>
<feature type="binding site" evidence="10">
    <location>
        <begin position="465"/>
        <end position="466"/>
    </location>
    <ligand>
        <name>L-glutamate</name>
        <dbReference type="ChEBI" id="CHEBI:29985"/>
    </ligand>
</feature>
<dbReference type="OrthoDB" id="5297205at2"/>
<feature type="binding site" evidence="10">
    <location>
        <position position="441"/>
    </location>
    <ligand>
        <name>L-glutamate</name>
        <dbReference type="ChEBI" id="CHEBI:29985"/>
    </ligand>
</feature>
<keyword evidence="13" id="KW-0732">Signal</keyword>
<dbReference type="InterPro" id="IPR029055">
    <property type="entry name" value="Ntn_hydrolases_N"/>
</dbReference>
<evidence type="ECO:0000256" key="4">
    <source>
        <dbReference type="ARBA" id="ARBA00022679"/>
    </source>
</evidence>
<dbReference type="InterPro" id="IPR043138">
    <property type="entry name" value="GGT_lsub"/>
</dbReference>
<evidence type="ECO:0000256" key="11">
    <source>
        <dbReference type="RuleBase" id="RU368036"/>
    </source>
</evidence>
<dbReference type="GO" id="GO:0006751">
    <property type="term" value="P:glutathione catabolic process"/>
    <property type="evidence" value="ECO:0007669"/>
    <property type="project" value="UniProtKB-UniRule"/>
</dbReference>
<dbReference type="PANTHER" id="PTHR43199:SF1">
    <property type="entry name" value="GLUTATHIONE HYDROLASE PROENZYME"/>
    <property type="match status" value="1"/>
</dbReference>
<evidence type="ECO:0000256" key="12">
    <source>
        <dbReference type="SAM" id="MobiDB-lite"/>
    </source>
</evidence>
<feature type="signal peptide" evidence="13">
    <location>
        <begin position="1"/>
        <end position="25"/>
    </location>
</feature>
<organism evidence="14 15">
    <name type="scientific">Exilibacterium tricleocarpae</name>
    <dbReference type="NCBI Taxonomy" id="2591008"/>
    <lineage>
        <taxon>Bacteria</taxon>
        <taxon>Pseudomonadati</taxon>
        <taxon>Pseudomonadota</taxon>
        <taxon>Gammaproteobacteria</taxon>
        <taxon>Cellvibrionales</taxon>
        <taxon>Cellvibrionaceae</taxon>
        <taxon>Exilibacterium</taxon>
    </lineage>
</organism>
<evidence type="ECO:0000256" key="7">
    <source>
        <dbReference type="ARBA" id="ARBA00023315"/>
    </source>
</evidence>
<comment type="pathway">
    <text evidence="11">Sulfur metabolism; glutathione metabolism.</text>
</comment>
<evidence type="ECO:0000256" key="6">
    <source>
        <dbReference type="ARBA" id="ARBA00023145"/>
    </source>
</evidence>
<protein>
    <recommendedName>
        <fullName evidence="11">Glutathione hydrolase proenzyme</fullName>
        <ecNumber evidence="11">2.3.2.2</ecNumber>
        <ecNumber evidence="11">3.4.19.13</ecNumber>
    </recommendedName>
    <component>
        <recommendedName>
            <fullName evidence="11">Glutathione hydrolase large chain</fullName>
        </recommendedName>
    </component>
    <component>
        <recommendedName>
            <fullName evidence="11">Glutathione hydrolase small chain</fullName>
        </recommendedName>
    </component>
</protein>
<evidence type="ECO:0000256" key="5">
    <source>
        <dbReference type="ARBA" id="ARBA00022801"/>
    </source>
</evidence>
<dbReference type="AlphaFoldDB" id="A0A545SNY5"/>
<dbReference type="GO" id="GO:0103068">
    <property type="term" value="F:leukotriene C4 gamma-glutamyl transferase activity"/>
    <property type="evidence" value="ECO:0007669"/>
    <property type="project" value="UniProtKB-EC"/>
</dbReference>
<dbReference type="EMBL" id="VHSG01000039">
    <property type="protein sequence ID" value="TQV66698.1"/>
    <property type="molecule type" value="Genomic_DNA"/>
</dbReference>
<proteinExistence type="inferred from homology"/>
<feature type="binding site" evidence="10">
    <location>
        <position position="487"/>
    </location>
    <ligand>
        <name>L-glutamate</name>
        <dbReference type="ChEBI" id="CHEBI:29985"/>
    </ligand>
</feature>
<feature type="binding site" evidence="10">
    <location>
        <position position="114"/>
    </location>
    <ligand>
        <name>L-glutamate</name>
        <dbReference type="ChEBI" id="CHEBI:29985"/>
    </ligand>
</feature>
<dbReference type="InterPro" id="IPR000101">
    <property type="entry name" value="GGT_peptidase"/>
</dbReference>
<comment type="subunit">
    <text evidence="11">This enzyme consists of two polypeptide chains, which are synthesized in precursor form from a single polypeptide.</text>
</comment>
<comment type="catalytic activity">
    <reaction evidence="8 11">
        <text>an N-terminal (5-L-glutamyl)-[peptide] + an alpha-amino acid = 5-L-glutamyl amino acid + an N-terminal L-alpha-aminoacyl-[peptide]</text>
        <dbReference type="Rhea" id="RHEA:23904"/>
        <dbReference type="Rhea" id="RHEA-COMP:9780"/>
        <dbReference type="Rhea" id="RHEA-COMP:9795"/>
        <dbReference type="ChEBI" id="CHEBI:77644"/>
        <dbReference type="ChEBI" id="CHEBI:78597"/>
        <dbReference type="ChEBI" id="CHEBI:78599"/>
        <dbReference type="ChEBI" id="CHEBI:78608"/>
        <dbReference type="EC" id="2.3.2.2"/>
    </reaction>
</comment>
<accession>A0A545SNY5</accession>
<evidence type="ECO:0000256" key="8">
    <source>
        <dbReference type="ARBA" id="ARBA00047417"/>
    </source>
</evidence>
<dbReference type="EC" id="3.4.19.13" evidence="11"/>
<feature type="region of interest" description="Disordered" evidence="12">
    <location>
        <begin position="446"/>
        <end position="465"/>
    </location>
</feature>
<comment type="catalytic activity">
    <reaction evidence="2 11">
        <text>glutathione + H2O = L-cysteinylglycine + L-glutamate</text>
        <dbReference type="Rhea" id="RHEA:28807"/>
        <dbReference type="ChEBI" id="CHEBI:15377"/>
        <dbReference type="ChEBI" id="CHEBI:29985"/>
        <dbReference type="ChEBI" id="CHEBI:57925"/>
        <dbReference type="ChEBI" id="CHEBI:61694"/>
        <dbReference type="EC" id="3.4.19.13"/>
    </reaction>
</comment>
<evidence type="ECO:0000313" key="14">
    <source>
        <dbReference type="EMBL" id="TQV66698.1"/>
    </source>
</evidence>
<evidence type="ECO:0000256" key="1">
    <source>
        <dbReference type="ARBA" id="ARBA00001049"/>
    </source>
</evidence>
<name>A0A545SNY5_9GAMM</name>
<dbReference type="EC" id="2.3.2.2" evidence="11"/>
<dbReference type="UniPathway" id="UPA00204"/>
<evidence type="ECO:0000256" key="10">
    <source>
        <dbReference type="PIRSR" id="PIRSR600101-2"/>
    </source>
</evidence>
<dbReference type="NCBIfam" id="TIGR00066">
    <property type="entry name" value="g_glut_trans"/>
    <property type="match status" value="1"/>
</dbReference>
<evidence type="ECO:0000313" key="15">
    <source>
        <dbReference type="Proteomes" id="UP000319732"/>
    </source>
</evidence>
<keyword evidence="7 11" id="KW-0012">Acyltransferase</keyword>
<dbReference type="SUPFAM" id="SSF56235">
    <property type="entry name" value="N-terminal nucleophile aminohydrolases (Ntn hydrolases)"/>
    <property type="match status" value="1"/>
</dbReference>
<dbReference type="RefSeq" id="WP_142930020.1">
    <property type="nucleotide sequence ID" value="NZ_ML660115.1"/>
</dbReference>
<evidence type="ECO:0000256" key="9">
    <source>
        <dbReference type="PIRSR" id="PIRSR600101-1"/>
    </source>
</evidence>
<feature type="chain" id="PRO_5021925522" description="Glutathione hydrolase proenzyme" evidence="13">
    <location>
        <begin position="26"/>
        <end position="580"/>
    </location>
</feature>
<gene>
    <name evidence="14" type="primary">ggt</name>
    <name evidence="14" type="ORF">FKG94_26750</name>
</gene>
<dbReference type="PRINTS" id="PR01210">
    <property type="entry name" value="GGTRANSPTASE"/>
</dbReference>
<reference evidence="14 15" key="1">
    <citation type="submission" date="2019-06" db="EMBL/GenBank/DDBJ databases">
        <title>Whole genome sequence for Cellvibrionaceae sp. R142.</title>
        <authorList>
            <person name="Wang G."/>
        </authorList>
    </citation>
    <scope>NUCLEOTIDE SEQUENCE [LARGE SCALE GENOMIC DNA]</scope>
    <source>
        <strain evidence="14 15">R142</strain>
    </source>
</reference>
<comment type="catalytic activity">
    <reaction evidence="1 11">
        <text>an S-substituted glutathione + H2O = an S-substituted L-cysteinylglycine + L-glutamate</text>
        <dbReference type="Rhea" id="RHEA:59468"/>
        <dbReference type="ChEBI" id="CHEBI:15377"/>
        <dbReference type="ChEBI" id="CHEBI:29985"/>
        <dbReference type="ChEBI" id="CHEBI:90779"/>
        <dbReference type="ChEBI" id="CHEBI:143103"/>
        <dbReference type="EC" id="3.4.19.13"/>
    </reaction>
</comment>
<keyword evidence="15" id="KW-1185">Reference proteome</keyword>
<evidence type="ECO:0000256" key="13">
    <source>
        <dbReference type="SAM" id="SignalP"/>
    </source>
</evidence>
<dbReference type="Gene3D" id="1.10.246.130">
    <property type="match status" value="1"/>
</dbReference>
<keyword evidence="4 11" id="KW-0808">Transferase</keyword>